<comment type="caution">
    <text evidence="2">The sequence shown here is derived from an EMBL/GenBank/DDBJ whole genome shotgun (WGS) entry which is preliminary data.</text>
</comment>
<dbReference type="GO" id="GO:0016301">
    <property type="term" value="F:kinase activity"/>
    <property type="evidence" value="ECO:0007669"/>
    <property type="project" value="UniProtKB-KW"/>
</dbReference>
<name>A0A2T4JHB9_9RHOB</name>
<keyword evidence="2" id="KW-0418">Kinase</keyword>
<dbReference type="AlphaFoldDB" id="A0A2T4JHB9"/>
<dbReference type="EMBL" id="PZKF01000020">
    <property type="protein sequence ID" value="PTE17315.1"/>
    <property type="molecule type" value="Genomic_DNA"/>
</dbReference>
<dbReference type="RefSeq" id="WP_107325201.1">
    <property type="nucleotide sequence ID" value="NZ_NHSP01000029.1"/>
</dbReference>
<keyword evidence="3" id="KW-1185">Reference proteome</keyword>
<organism evidence="2 3">
    <name type="scientific">Phaeovulum veldkampii DSM 11550</name>
    <dbReference type="NCBI Taxonomy" id="1185920"/>
    <lineage>
        <taxon>Bacteria</taxon>
        <taxon>Pseudomonadati</taxon>
        <taxon>Pseudomonadota</taxon>
        <taxon>Alphaproteobacteria</taxon>
        <taxon>Rhodobacterales</taxon>
        <taxon>Paracoccaceae</taxon>
        <taxon>Phaeovulum</taxon>
    </lineage>
</organism>
<sequence>MIRAALPLALAALPALAAPTGEVRLVSVVTGEPEPILAATLDANRRAACLSTPLSLALLSETYRIADDARPTPAALPCFDAARLSADLAEGRAVAFLSDPGPGPLRLVAVYPDGRAYAWQQPHLTEK</sequence>
<dbReference type="Pfam" id="PF20044">
    <property type="entry name" value="DUF6446"/>
    <property type="match status" value="1"/>
</dbReference>
<dbReference type="InterPro" id="IPR045616">
    <property type="entry name" value="DUF6446"/>
</dbReference>
<gene>
    <name evidence="2" type="ORF">C5F46_09960</name>
</gene>
<proteinExistence type="predicted"/>
<dbReference type="OrthoDB" id="7819947at2"/>
<evidence type="ECO:0000313" key="3">
    <source>
        <dbReference type="Proteomes" id="UP000241899"/>
    </source>
</evidence>
<feature type="chain" id="PRO_5015712784" evidence="1">
    <location>
        <begin position="18"/>
        <end position="127"/>
    </location>
</feature>
<reference evidence="2 3" key="1">
    <citation type="submission" date="2018-03" db="EMBL/GenBank/DDBJ databases">
        <title>Rhodobacter veldkampii.</title>
        <authorList>
            <person name="Meyer T.E."/>
            <person name="Miller S."/>
            <person name="Lodha T."/>
            <person name="Gandham S."/>
            <person name="Chintalapati S."/>
            <person name="Chintalapati V.R."/>
        </authorList>
    </citation>
    <scope>NUCLEOTIDE SEQUENCE [LARGE SCALE GENOMIC DNA]</scope>
    <source>
        <strain evidence="2 3">DSM 11550</strain>
    </source>
</reference>
<evidence type="ECO:0000313" key="2">
    <source>
        <dbReference type="EMBL" id="PTE17315.1"/>
    </source>
</evidence>
<protein>
    <submittedName>
        <fullName evidence="2">Histidine kinase</fullName>
    </submittedName>
</protein>
<keyword evidence="1" id="KW-0732">Signal</keyword>
<accession>A0A2T4JHB9</accession>
<dbReference type="Proteomes" id="UP000241899">
    <property type="component" value="Unassembled WGS sequence"/>
</dbReference>
<keyword evidence="2" id="KW-0808">Transferase</keyword>
<evidence type="ECO:0000256" key="1">
    <source>
        <dbReference type="SAM" id="SignalP"/>
    </source>
</evidence>
<feature type="signal peptide" evidence="1">
    <location>
        <begin position="1"/>
        <end position="17"/>
    </location>
</feature>